<dbReference type="AlphaFoldDB" id="A0AAD8XXP3"/>
<keyword evidence="1" id="KW-0106">Calcium</keyword>
<dbReference type="EMBL" id="JATAAI010000034">
    <property type="protein sequence ID" value="KAK1735340.1"/>
    <property type="molecule type" value="Genomic_DNA"/>
</dbReference>
<dbReference type="PROSITE" id="PS00018">
    <property type="entry name" value="EF_HAND_1"/>
    <property type="match status" value="1"/>
</dbReference>
<organism evidence="3 4">
    <name type="scientific">Skeletonema marinoi</name>
    <dbReference type="NCBI Taxonomy" id="267567"/>
    <lineage>
        <taxon>Eukaryota</taxon>
        <taxon>Sar</taxon>
        <taxon>Stramenopiles</taxon>
        <taxon>Ochrophyta</taxon>
        <taxon>Bacillariophyta</taxon>
        <taxon>Coscinodiscophyceae</taxon>
        <taxon>Thalassiosirophycidae</taxon>
        <taxon>Thalassiosirales</taxon>
        <taxon>Skeletonemataceae</taxon>
        <taxon>Skeletonema</taxon>
        <taxon>Skeletonema marinoi-dohrnii complex</taxon>
    </lineage>
</organism>
<dbReference type="Proteomes" id="UP001224775">
    <property type="component" value="Unassembled WGS sequence"/>
</dbReference>
<proteinExistence type="predicted"/>
<sequence length="135" mass="14473">MSSSKETPAASVVSALFSSDDTSLAEGFRDKVAALHSFFDRDKDGFLNHSELRGLQLLTSGEEMNVPTYLMACRSIGCDPQQGISLDGLRLVYAAEGSNVEDDYSKVFPAKGEAKASDKEDDVLEVGEDGVDIST</sequence>
<dbReference type="InterPro" id="IPR018247">
    <property type="entry name" value="EF_Hand_1_Ca_BS"/>
</dbReference>
<gene>
    <name evidence="3" type="ORF">QTG54_013954</name>
</gene>
<keyword evidence="4" id="KW-1185">Reference proteome</keyword>
<dbReference type="InterPro" id="IPR011992">
    <property type="entry name" value="EF-hand-dom_pair"/>
</dbReference>
<name>A0AAD8XXP3_9STRA</name>
<comment type="caution">
    <text evidence="3">The sequence shown here is derived from an EMBL/GenBank/DDBJ whole genome shotgun (WGS) entry which is preliminary data.</text>
</comment>
<evidence type="ECO:0000256" key="1">
    <source>
        <dbReference type="ARBA" id="ARBA00022837"/>
    </source>
</evidence>
<feature type="region of interest" description="Disordered" evidence="2">
    <location>
        <begin position="114"/>
        <end position="135"/>
    </location>
</feature>
<reference evidence="3" key="1">
    <citation type="submission" date="2023-06" db="EMBL/GenBank/DDBJ databases">
        <title>Survivors Of The Sea: Transcriptome response of Skeletonema marinoi to long-term dormancy.</title>
        <authorList>
            <person name="Pinder M.I.M."/>
            <person name="Kourtchenko O."/>
            <person name="Robertson E.K."/>
            <person name="Larsson T."/>
            <person name="Maumus F."/>
            <person name="Osuna-Cruz C.M."/>
            <person name="Vancaester E."/>
            <person name="Stenow R."/>
            <person name="Vandepoele K."/>
            <person name="Ploug H."/>
            <person name="Bruchert V."/>
            <person name="Godhe A."/>
            <person name="Topel M."/>
        </authorList>
    </citation>
    <scope>NUCLEOTIDE SEQUENCE</scope>
    <source>
        <strain evidence="3">R05AC</strain>
    </source>
</reference>
<evidence type="ECO:0000313" key="4">
    <source>
        <dbReference type="Proteomes" id="UP001224775"/>
    </source>
</evidence>
<evidence type="ECO:0000313" key="3">
    <source>
        <dbReference type="EMBL" id="KAK1735340.1"/>
    </source>
</evidence>
<dbReference type="SUPFAM" id="SSF47473">
    <property type="entry name" value="EF-hand"/>
    <property type="match status" value="1"/>
</dbReference>
<evidence type="ECO:0000256" key="2">
    <source>
        <dbReference type="SAM" id="MobiDB-lite"/>
    </source>
</evidence>
<protein>
    <submittedName>
        <fullName evidence="3">Uncharacterized protein</fullName>
    </submittedName>
</protein>
<feature type="compositionally biased region" description="Acidic residues" evidence="2">
    <location>
        <begin position="119"/>
        <end position="135"/>
    </location>
</feature>
<accession>A0AAD8XXP3</accession>